<evidence type="ECO:0000313" key="8">
    <source>
        <dbReference type="Proteomes" id="UP001361239"/>
    </source>
</evidence>
<keyword evidence="1" id="KW-0813">Transport</keyword>
<evidence type="ECO:0000256" key="4">
    <source>
        <dbReference type="ARBA" id="ARBA00022982"/>
    </source>
</evidence>
<dbReference type="InterPro" id="IPR012127">
    <property type="entry name" value="Cyt_c_prime"/>
</dbReference>
<dbReference type="EMBL" id="JBBHJZ010000006">
    <property type="protein sequence ID" value="MEJ5979284.1"/>
    <property type="molecule type" value="Genomic_DNA"/>
</dbReference>
<keyword evidence="2" id="KW-0349">Heme</keyword>
<organism evidence="7 8">
    <name type="scientific">Novosphingobium anseongense</name>
    <dbReference type="NCBI Taxonomy" id="3133436"/>
    <lineage>
        <taxon>Bacteria</taxon>
        <taxon>Pseudomonadati</taxon>
        <taxon>Pseudomonadota</taxon>
        <taxon>Alphaproteobacteria</taxon>
        <taxon>Sphingomonadales</taxon>
        <taxon>Sphingomonadaceae</taxon>
        <taxon>Novosphingobium</taxon>
    </lineage>
</organism>
<dbReference type="SUPFAM" id="SSF47175">
    <property type="entry name" value="Cytochromes"/>
    <property type="match status" value="1"/>
</dbReference>
<dbReference type="RefSeq" id="WP_339589220.1">
    <property type="nucleotide sequence ID" value="NZ_JBBHJZ010000006.1"/>
</dbReference>
<keyword evidence="6" id="KW-0732">Signal</keyword>
<evidence type="ECO:0000256" key="2">
    <source>
        <dbReference type="ARBA" id="ARBA00022617"/>
    </source>
</evidence>
<sequence length="153" mass="16215">MTRGRILSRWALVLAAGALVAAPAFAGAADQVRARIAGFRQIGAAYKEVTDGLRARDLTKVRQAAGQLGGLAHGLYGWFPRGSGPQPGVKTATRPEIWTRAPQFRAAQDGFAREVQAFQRVAAGSDVNAIRAEARKLGGTCKACHDQFKVAGD</sequence>
<keyword evidence="5" id="KW-0408">Iron</keyword>
<reference evidence="7 8" key="1">
    <citation type="submission" date="2024-03" db="EMBL/GenBank/DDBJ databases">
        <authorList>
            <person name="Jo J.-H."/>
        </authorList>
    </citation>
    <scope>NUCLEOTIDE SEQUENCE [LARGE SCALE GENOMIC DNA]</scope>
    <source>
        <strain evidence="7 8">PS1R-30</strain>
    </source>
</reference>
<dbReference type="PIRSF" id="PIRSF000027">
    <property type="entry name" value="Cytc_c_prime"/>
    <property type="match status" value="1"/>
</dbReference>
<keyword evidence="4" id="KW-0249">Electron transport</keyword>
<keyword evidence="8" id="KW-1185">Reference proteome</keyword>
<evidence type="ECO:0000256" key="5">
    <source>
        <dbReference type="ARBA" id="ARBA00023004"/>
    </source>
</evidence>
<name>A0ABU8S1Y4_9SPHN</name>
<keyword evidence="3" id="KW-0479">Metal-binding</keyword>
<dbReference type="Proteomes" id="UP001361239">
    <property type="component" value="Unassembled WGS sequence"/>
</dbReference>
<feature type="chain" id="PRO_5045294225" evidence="6">
    <location>
        <begin position="27"/>
        <end position="153"/>
    </location>
</feature>
<protein>
    <submittedName>
        <fullName evidence="7">Cytochrome c</fullName>
    </submittedName>
</protein>
<evidence type="ECO:0000256" key="1">
    <source>
        <dbReference type="ARBA" id="ARBA00022448"/>
    </source>
</evidence>
<dbReference type="PROSITE" id="PS51009">
    <property type="entry name" value="CYTCII"/>
    <property type="match status" value="1"/>
</dbReference>
<dbReference type="Gene3D" id="1.20.120.10">
    <property type="entry name" value="Cytochrome c/b562"/>
    <property type="match status" value="1"/>
</dbReference>
<evidence type="ECO:0000313" key="7">
    <source>
        <dbReference type="EMBL" id="MEJ5979284.1"/>
    </source>
</evidence>
<dbReference type="Pfam" id="PF01322">
    <property type="entry name" value="Cytochrom_C_2"/>
    <property type="match status" value="1"/>
</dbReference>
<dbReference type="InterPro" id="IPR010980">
    <property type="entry name" value="Cyt_c/b562"/>
</dbReference>
<proteinExistence type="predicted"/>
<evidence type="ECO:0000256" key="6">
    <source>
        <dbReference type="SAM" id="SignalP"/>
    </source>
</evidence>
<accession>A0ABU8S1Y4</accession>
<dbReference type="InterPro" id="IPR002321">
    <property type="entry name" value="Cyt_c_II"/>
</dbReference>
<comment type="caution">
    <text evidence="7">The sequence shown here is derived from an EMBL/GenBank/DDBJ whole genome shotgun (WGS) entry which is preliminary data.</text>
</comment>
<feature type="signal peptide" evidence="6">
    <location>
        <begin position="1"/>
        <end position="26"/>
    </location>
</feature>
<gene>
    <name evidence="7" type="ORF">WG901_21705</name>
</gene>
<evidence type="ECO:0000256" key="3">
    <source>
        <dbReference type="ARBA" id="ARBA00022723"/>
    </source>
</evidence>